<dbReference type="CDD" id="cd17536">
    <property type="entry name" value="REC_YesN-like"/>
    <property type="match status" value="1"/>
</dbReference>
<dbReference type="InterPro" id="IPR020449">
    <property type="entry name" value="Tscrpt_reg_AraC-type_HTH"/>
</dbReference>
<evidence type="ECO:0000256" key="3">
    <source>
        <dbReference type="ARBA" id="ARBA00023163"/>
    </source>
</evidence>
<dbReference type="OrthoDB" id="9788446at2"/>
<evidence type="ECO:0000313" key="8">
    <source>
        <dbReference type="Proteomes" id="UP000215509"/>
    </source>
</evidence>
<dbReference type="Proteomes" id="UP000215509">
    <property type="component" value="Unassembled WGS sequence"/>
</dbReference>
<dbReference type="PANTHER" id="PTHR43280:SF2">
    <property type="entry name" value="HTH-TYPE TRANSCRIPTIONAL REGULATOR EXSA"/>
    <property type="match status" value="1"/>
</dbReference>
<dbReference type="Pfam" id="PF00072">
    <property type="entry name" value="Response_reg"/>
    <property type="match status" value="1"/>
</dbReference>
<dbReference type="Gene3D" id="1.10.10.60">
    <property type="entry name" value="Homeodomain-like"/>
    <property type="match status" value="2"/>
</dbReference>
<keyword evidence="1" id="KW-0805">Transcription regulation</keyword>
<dbReference type="InterPro" id="IPR018062">
    <property type="entry name" value="HTH_AraC-typ_CS"/>
</dbReference>
<dbReference type="AlphaFoldDB" id="A0A229UPE9"/>
<evidence type="ECO:0000259" key="5">
    <source>
        <dbReference type="PROSITE" id="PS01124"/>
    </source>
</evidence>
<organism evidence="7 8">
    <name type="scientific">Paenibacillus rigui</name>
    <dbReference type="NCBI Taxonomy" id="554312"/>
    <lineage>
        <taxon>Bacteria</taxon>
        <taxon>Bacillati</taxon>
        <taxon>Bacillota</taxon>
        <taxon>Bacilli</taxon>
        <taxon>Bacillales</taxon>
        <taxon>Paenibacillaceae</taxon>
        <taxon>Paenibacillus</taxon>
    </lineage>
</organism>
<dbReference type="Pfam" id="PF12833">
    <property type="entry name" value="HTH_18"/>
    <property type="match status" value="1"/>
</dbReference>
<dbReference type="InterPro" id="IPR011006">
    <property type="entry name" value="CheY-like_superfamily"/>
</dbReference>
<feature type="modified residue" description="4-aspartylphosphate" evidence="4">
    <location>
        <position position="54"/>
    </location>
</feature>
<dbReference type="InterPro" id="IPR018060">
    <property type="entry name" value="HTH_AraC"/>
</dbReference>
<evidence type="ECO:0000259" key="6">
    <source>
        <dbReference type="PROSITE" id="PS50110"/>
    </source>
</evidence>
<keyword evidence="3" id="KW-0804">Transcription</keyword>
<sequence>MFTVLVVDDEMNVRLPVCRTLSRFEGVAEVLDASNGSEAIELLKERQIHLVITDIRMPAIDGLELAEYVRQHSPMTDVYVLTGHAEFDYAMKAMQHQVAAYLLKPLSKEKLHEVYSEAYGKYRHRMESQQVHAIRSRALLEKRMHDLLHGVPVPTFDEGLIPAYETIRLVSFSTKDLRTLGEASVRYFIRECAHESFSRLGTAAVCLEERLITVVLFSGKETREAWEQQVQEASRWMEDKLRIEVKTGYGGCTRDISDLGLMYIRSMTSLGFTEVTRKETGASFPPIIKALLSYIHTSYANESANLSDFAQQYQANANYLSNLFHQETGMTYTQYLTQYRLTEAKRWLRETNLKIYEVCEKVGYKDPAYFSRIFKTFIGVAPGDYRSAEHT</sequence>
<dbReference type="PROSITE" id="PS01124">
    <property type="entry name" value="HTH_ARAC_FAMILY_2"/>
    <property type="match status" value="1"/>
</dbReference>
<dbReference type="RefSeq" id="WP_094016228.1">
    <property type="nucleotide sequence ID" value="NZ_NMQW01000025.1"/>
</dbReference>
<gene>
    <name evidence="7" type="ORF">CF651_17850</name>
</gene>
<feature type="domain" description="HTH araC/xylS-type" evidence="5">
    <location>
        <begin position="289"/>
        <end position="388"/>
    </location>
</feature>
<reference evidence="7 8" key="1">
    <citation type="submission" date="2017-07" db="EMBL/GenBank/DDBJ databases">
        <title>Genome sequencing and assembly of Paenibacillus rigui.</title>
        <authorList>
            <person name="Mayilraj S."/>
        </authorList>
    </citation>
    <scope>NUCLEOTIDE SEQUENCE [LARGE SCALE GENOMIC DNA]</scope>
    <source>
        <strain evidence="7 8">JCM 16352</strain>
    </source>
</reference>
<name>A0A229UPE9_9BACL</name>
<evidence type="ECO:0000313" key="7">
    <source>
        <dbReference type="EMBL" id="OXM84779.1"/>
    </source>
</evidence>
<keyword evidence="4" id="KW-0597">Phosphoprotein</keyword>
<dbReference type="PROSITE" id="PS50110">
    <property type="entry name" value="RESPONSE_REGULATORY"/>
    <property type="match status" value="1"/>
</dbReference>
<dbReference type="GO" id="GO:0000160">
    <property type="term" value="P:phosphorelay signal transduction system"/>
    <property type="evidence" value="ECO:0007669"/>
    <property type="project" value="InterPro"/>
</dbReference>
<dbReference type="GO" id="GO:0043565">
    <property type="term" value="F:sequence-specific DNA binding"/>
    <property type="evidence" value="ECO:0007669"/>
    <property type="project" value="InterPro"/>
</dbReference>
<evidence type="ECO:0000256" key="2">
    <source>
        <dbReference type="ARBA" id="ARBA00023125"/>
    </source>
</evidence>
<dbReference type="SUPFAM" id="SSF46689">
    <property type="entry name" value="Homeodomain-like"/>
    <property type="match status" value="1"/>
</dbReference>
<dbReference type="PROSITE" id="PS00041">
    <property type="entry name" value="HTH_ARAC_FAMILY_1"/>
    <property type="match status" value="1"/>
</dbReference>
<dbReference type="Gene3D" id="3.40.50.2300">
    <property type="match status" value="1"/>
</dbReference>
<dbReference type="GO" id="GO:0003700">
    <property type="term" value="F:DNA-binding transcription factor activity"/>
    <property type="evidence" value="ECO:0007669"/>
    <property type="project" value="InterPro"/>
</dbReference>
<accession>A0A229UPE9</accession>
<dbReference type="PANTHER" id="PTHR43280">
    <property type="entry name" value="ARAC-FAMILY TRANSCRIPTIONAL REGULATOR"/>
    <property type="match status" value="1"/>
</dbReference>
<dbReference type="InterPro" id="IPR001789">
    <property type="entry name" value="Sig_transdc_resp-reg_receiver"/>
</dbReference>
<evidence type="ECO:0000256" key="1">
    <source>
        <dbReference type="ARBA" id="ARBA00023015"/>
    </source>
</evidence>
<dbReference type="SMART" id="SM00342">
    <property type="entry name" value="HTH_ARAC"/>
    <property type="match status" value="1"/>
</dbReference>
<dbReference type="SUPFAM" id="SSF52172">
    <property type="entry name" value="CheY-like"/>
    <property type="match status" value="1"/>
</dbReference>
<dbReference type="PRINTS" id="PR00032">
    <property type="entry name" value="HTHARAC"/>
</dbReference>
<dbReference type="SMART" id="SM00448">
    <property type="entry name" value="REC"/>
    <property type="match status" value="1"/>
</dbReference>
<evidence type="ECO:0000256" key="4">
    <source>
        <dbReference type="PROSITE-ProRule" id="PRU00169"/>
    </source>
</evidence>
<keyword evidence="2 7" id="KW-0238">DNA-binding</keyword>
<dbReference type="EMBL" id="NMQW01000025">
    <property type="protein sequence ID" value="OXM84779.1"/>
    <property type="molecule type" value="Genomic_DNA"/>
</dbReference>
<proteinExistence type="predicted"/>
<dbReference type="InterPro" id="IPR009057">
    <property type="entry name" value="Homeodomain-like_sf"/>
</dbReference>
<feature type="domain" description="Response regulatory" evidence="6">
    <location>
        <begin position="3"/>
        <end position="119"/>
    </location>
</feature>
<comment type="caution">
    <text evidence="7">The sequence shown here is derived from an EMBL/GenBank/DDBJ whole genome shotgun (WGS) entry which is preliminary data.</text>
</comment>
<keyword evidence="8" id="KW-1185">Reference proteome</keyword>
<protein>
    <submittedName>
        <fullName evidence="7">DNA-binding response regulator</fullName>
    </submittedName>
</protein>